<feature type="transmembrane region" description="Helical" evidence="1">
    <location>
        <begin position="167"/>
        <end position="190"/>
    </location>
</feature>
<keyword evidence="1" id="KW-1133">Transmembrane helix</keyword>
<feature type="transmembrane region" description="Helical" evidence="1">
    <location>
        <begin position="57"/>
        <end position="78"/>
    </location>
</feature>
<evidence type="ECO:0000313" key="2">
    <source>
        <dbReference type="EMBL" id="QRN54981.1"/>
    </source>
</evidence>
<protein>
    <submittedName>
        <fullName evidence="2">Uncharacterized protein</fullName>
    </submittedName>
</protein>
<evidence type="ECO:0000256" key="1">
    <source>
        <dbReference type="SAM" id="Phobius"/>
    </source>
</evidence>
<accession>A0ABX7GWZ9</accession>
<feature type="transmembrane region" description="Helical" evidence="1">
    <location>
        <begin position="90"/>
        <end position="113"/>
    </location>
</feature>
<feature type="transmembrane region" description="Helical" evidence="1">
    <location>
        <begin position="120"/>
        <end position="141"/>
    </location>
</feature>
<proteinExistence type="predicted"/>
<dbReference type="RefSeq" id="WP_188798494.1">
    <property type="nucleotide sequence ID" value="NZ_BMIZ01000001.1"/>
</dbReference>
<sequence>MQSIAESDLGDCITKVIHTGEGCLKPCVRCQGHIARPRVRQLGSYAQMKRSQHSRPLWIGLVACILFAPMLLAGLMVMSPYSIMIPPIGILLVGVLISGATTVLIALPLVLWLRKRGKLSAVNVCAMSILIGALLFAAFNFNQNYFPHMKDKSLALWIAERAALKSIVPGGILGLLSAAALCVGAGITVLPNGNHTGIKGVRNLF</sequence>
<dbReference type="EMBL" id="CP064030">
    <property type="protein sequence ID" value="QRN54981.1"/>
    <property type="molecule type" value="Genomic_DNA"/>
</dbReference>
<dbReference type="Proteomes" id="UP000663181">
    <property type="component" value="Chromosome"/>
</dbReference>
<evidence type="ECO:0000313" key="3">
    <source>
        <dbReference type="Proteomes" id="UP000663181"/>
    </source>
</evidence>
<organism evidence="2 3">
    <name type="scientific">Dyella caseinilytica</name>
    <dbReference type="NCBI Taxonomy" id="1849581"/>
    <lineage>
        <taxon>Bacteria</taxon>
        <taxon>Pseudomonadati</taxon>
        <taxon>Pseudomonadota</taxon>
        <taxon>Gammaproteobacteria</taxon>
        <taxon>Lysobacterales</taxon>
        <taxon>Rhodanobacteraceae</taxon>
        <taxon>Dyella</taxon>
    </lineage>
</organism>
<name>A0ABX7GWZ9_9GAMM</name>
<keyword evidence="1" id="KW-0472">Membrane</keyword>
<keyword evidence="1" id="KW-0812">Transmembrane</keyword>
<keyword evidence="3" id="KW-1185">Reference proteome</keyword>
<gene>
    <name evidence="2" type="ORF">ISN74_06455</name>
</gene>
<reference evidence="2 3" key="1">
    <citation type="submission" date="2020-10" db="EMBL/GenBank/DDBJ databases">
        <title>Phylogeny of dyella-like bacteria.</title>
        <authorList>
            <person name="Fu J."/>
        </authorList>
    </citation>
    <scope>NUCLEOTIDE SEQUENCE [LARGE SCALE GENOMIC DNA]</scope>
    <source>
        <strain evidence="2 3">DHOB09</strain>
    </source>
</reference>